<accession>A0ACC0GUQ9</accession>
<gene>
    <name evidence="1" type="ORF">LOK49_LG08G01029</name>
</gene>
<comment type="caution">
    <text evidence="1">The sequence shown here is derived from an EMBL/GenBank/DDBJ whole genome shotgun (WGS) entry which is preliminary data.</text>
</comment>
<reference evidence="1 2" key="1">
    <citation type="journal article" date="2022" name="Plant J.">
        <title>Chromosome-level genome of Camellia lanceoleosa provides a valuable resource for understanding genome evolution and self-incompatibility.</title>
        <authorList>
            <person name="Gong W."/>
            <person name="Xiao S."/>
            <person name="Wang L."/>
            <person name="Liao Z."/>
            <person name="Chang Y."/>
            <person name="Mo W."/>
            <person name="Hu G."/>
            <person name="Li W."/>
            <person name="Zhao G."/>
            <person name="Zhu H."/>
            <person name="Hu X."/>
            <person name="Ji K."/>
            <person name="Xiang X."/>
            <person name="Song Q."/>
            <person name="Yuan D."/>
            <person name="Jin S."/>
            <person name="Zhang L."/>
        </authorList>
    </citation>
    <scope>NUCLEOTIDE SEQUENCE [LARGE SCALE GENOMIC DNA]</scope>
    <source>
        <strain evidence="1">SQ_2022a</strain>
    </source>
</reference>
<dbReference type="Proteomes" id="UP001060215">
    <property type="component" value="Chromosome 9"/>
</dbReference>
<organism evidence="1 2">
    <name type="scientific">Camellia lanceoleosa</name>
    <dbReference type="NCBI Taxonomy" id="1840588"/>
    <lineage>
        <taxon>Eukaryota</taxon>
        <taxon>Viridiplantae</taxon>
        <taxon>Streptophyta</taxon>
        <taxon>Embryophyta</taxon>
        <taxon>Tracheophyta</taxon>
        <taxon>Spermatophyta</taxon>
        <taxon>Magnoliopsida</taxon>
        <taxon>eudicotyledons</taxon>
        <taxon>Gunneridae</taxon>
        <taxon>Pentapetalae</taxon>
        <taxon>asterids</taxon>
        <taxon>Ericales</taxon>
        <taxon>Theaceae</taxon>
        <taxon>Camellia</taxon>
    </lineage>
</organism>
<proteinExistence type="predicted"/>
<evidence type="ECO:0000313" key="1">
    <source>
        <dbReference type="EMBL" id="KAI8004328.1"/>
    </source>
</evidence>
<protein>
    <submittedName>
        <fullName evidence="1">Uncharacterized protein</fullName>
    </submittedName>
</protein>
<evidence type="ECO:0000313" key="2">
    <source>
        <dbReference type="Proteomes" id="UP001060215"/>
    </source>
</evidence>
<keyword evidence="2" id="KW-1185">Reference proteome</keyword>
<sequence>MERHGGRDLGIARRSNGVESLSKAMASSSILSSLRFFCFSLYLQFEVMKVHTNLQVEEYYGAKGVDEWNAKSWEKEINDHDDGKLIGTQSLKTYLGDEKLKIAGLQPLDGSDGDQGGEEAFTHISSNGGVNQKLV</sequence>
<dbReference type="EMBL" id="CM045766">
    <property type="protein sequence ID" value="KAI8004328.1"/>
    <property type="molecule type" value="Genomic_DNA"/>
</dbReference>
<name>A0ACC0GUQ9_9ERIC</name>